<feature type="region of interest" description="Disordered" evidence="1">
    <location>
        <begin position="400"/>
        <end position="431"/>
    </location>
</feature>
<keyword evidence="2" id="KW-0269">Exonuclease</keyword>
<feature type="region of interest" description="Disordered" evidence="1">
    <location>
        <begin position="81"/>
        <end position="110"/>
    </location>
</feature>
<dbReference type="InterPro" id="IPR012899">
    <property type="entry name" value="LTXXQ"/>
</dbReference>
<dbReference type="STRING" id="375.BKD09_RS36625"/>
<organism evidence="2 3">
    <name type="scientific">Bradyrhizobium japonicum</name>
    <dbReference type="NCBI Taxonomy" id="375"/>
    <lineage>
        <taxon>Bacteria</taxon>
        <taxon>Pseudomonadati</taxon>
        <taxon>Pseudomonadota</taxon>
        <taxon>Alphaproteobacteria</taxon>
        <taxon>Hyphomicrobiales</taxon>
        <taxon>Nitrobacteraceae</taxon>
        <taxon>Bradyrhizobium</taxon>
    </lineage>
</organism>
<comment type="caution">
    <text evidence="2">The sequence shown here is derived from an EMBL/GenBank/DDBJ whole genome shotgun (WGS) entry which is preliminary data.</text>
</comment>
<sequence>MAPQPTPQIAAPSRPSAPSAASVRPEQPRETLSRQASERQGRIDHLQQRVQTLQSQKPEGARAQREQQRLLQSQNRLLEREQRVQQREQHVEQRQREMLSRQTTERQTRIDRLQQRVQTLQSQKPEGARAQREQQRILQTQNRLLDREQRAQQSDLARQQRLGLQAPAATVAAAGAARGRFGAHFRERPLAQTQAALVARHSGWAPRQAWRHRHHAVFVAWLGPVFWPYAYSDIFDYTFWSYAYEPGYWAYAYDDFVDTVFWGGDSPYSAYASTNPYDYPQAGGGTRARQRASVSPQTLQQLCGTPDKGVTAWPLDDITRAVRPTPEQRALLDALKTAAANAAGVFKDSCADTYALTPPGRLRAMMNRVSATLDAVKIVRPALETFYNSLSDEQQARFNALGPNIGDRSPRQQEAGAQEGSAEGCGDPKSGLTQLPIQRIEAVLHPAGKQKEALDRLGEATAKGVEGLQAACPNDVPLTPVGRLEAMQHRLEAMLQAAKLVEPALDEFYATLSSEQKARFNTLQQLAGP</sequence>
<evidence type="ECO:0000256" key="1">
    <source>
        <dbReference type="SAM" id="MobiDB-lite"/>
    </source>
</evidence>
<gene>
    <name evidence="2" type="ORF">MA20_16855</name>
</gene>
<protein>
    <submittedName>
        <fullName evidence="2">Exonuclease VII large subunit</fullName>
    </submittedName>
</protein>
<reference evidence="2 3" key="1">
    <citation type="submission" date="2014-09" db="EMBL/GenBank/DDBJ databases">
        <title>Draft genome of Bradyrhizobium japonicum Is-34.</title>
        <authorList>
            <person name="Tsurumaru H."/>
            <person name="Yamakawa T."/>
            <person name="Hashimoto S."/>
            <person name="Okizaki K."/>
            <person name="Kanesaki Y."/>
            <person name="Yoshikawa H."/>
            <person name="Yajima S."/>
        </authorList>
    </citation>
    <scope>NUCLEOTIDE SEQUENCE [LARGE SCALE GENOMIC DNA]</scope>
    <source>
        <strain evidence="2 3">Is-34</strain>
    </source>
</reference>
<feature type="region of interest" description="Disordered" evidence="1">
    <location>
        <begin position="1"/>
        <end position="46"/>
    </location>
</feature>
<dbReference type="Proteomes" id="UP000030377">
    <property type="component" value="Unassembled WGS sequence"/>
</dbReference>
<keyword evidence="2" id="KW-0540">Nuclease</keyword>
<dbReference type="AlphaFoldDB" id="A0A0A3XX73"/>
<keyword evidence="2" id="KW-0378">Hydrolase</keyword>
<evidence type="ECO:0000313" key="3">
    <source>
        <dbReference type="Proteomes" id="UP000030377"/>
    </source>
</evidence>
<feature type="compositionally biased region" description="Basic and acidic residues" evidence="1">
    <location>
        <begin position="26"/>
        <end position="46"/>
    </location>
</feature>
<name>A0A0A3XX73_BRAJP</name>
<dbReference type="GO" id="GO:0042597">
    <property type="term" value="C:periplasmic space"/>
    <property type="evidence" value="ECO:0007669"/>
    <property type="project" value="InterPro"/>
</dbReference>
<dbReference type="GO" id="GO:0004527">
    <property type="term" value="F:exonuclease activity"/>
    <property type="evidence" value="ECO:0007669"/>
    <property type="project" value="UniProtKB-KW"/>
</dbReference>
<dbReference type="Pfam" id="PF07813">
    <property type="entry name" value="LTXXQ"/>
    <property type="match status" value="2"/>
</dbReference>
<dbReference type="EMBL" id="JRPN01000014">
    <property type="protein sequence ID" value="KGT79027.1"/>
    <property type="molecule type" value="Genomic_DNA"/>
</dbReference>
<accession>A0A0A3XX73</accession>
<feature type="compositionally biased region" description="Low complexity" evidence="1">
    <location>
        <begin position="10"/>
        <end position="25"/>
    </location>
</feature>
<evidence type="ECO:0000313" key="2">
    <source>
        <dbReference type="EMBL" id="KGT79027.1"/>
    </source>
</evidence>
<proteinExistence type="predicted"/>